<sequence length="624" mass="69282">MLTSSHSLPNLHIDSRAQELSTTGNVCEKKSALSNSGIFAYNTCTATLSKVDDVTQRLSQEQPCSLNGSALELLSLALVNDKNWPADVALAWKHDTDTKPYIAFVPREEKRWIDAEKLTEGQQEHSIEICHDGQDNYSATKSGETWEASGKDAFFKVMLAISDGVSVEVISDKQAAAFRKEVANSTIEQRTMLGAQWKEGFQESLKLDSASAIASDRNMAHSMSGAPITVERNPQWINPETRPACKYSPVKVSDLPQKNALTNIREETTKSMQAVLDNRISTCRELAMERGTPSAGSWFSFIRGAQLHQPQLNKRTVPAIVLSGGSASKLTADLSKDYSLAWHPKNMRNEPVYLLVHKMDYPTYASTMKETLEKYPNLHLIGWDGGKLTGFGAARASAIAFADSLAYRPERVMMIDQDVVKTEQTRHTHPAVRAKVANLHQTTNQPVVGYGIGYPSRQSSPPPFGETLPPDPSSDLNGPAEQFVSITAPFRKQWEDGIYPPYMVAGGEDMLMSKQLGLSKNGRNVALPEHRIIKKELKGPADTPNVYWNEGRTQTLKALFEAEKNTLVEFENQKMSLDDLMHKFVENGWIDSHPSVESYNTSACVIERIILRLNNELNKSAIQK</sequence>
<evidence type="ECO:0000313" key="1">
    <source>
        <dbReference type="EMBL" id="MFO2479628.1"/>
    </source>
</evidence>
<evidence type="ECO:0000313" key="2">
    <source>
        <dbReference type="Proteomes" id="UP001637618"/>
    </source>
</evidence>
<accession>A0ACC7PGX1</accession>
<comment type="caution">
    <text evidence="1">The sequence shown here is derived from an EMBL/GenBank/DDBJ whole genome shotgun (WGS) entry which is preliminary data.</text>
</comment>
<dbReference type="EMBL" id="JAPEQY010000016">
    <property type="protein sequence ID" value="MFO2479628.1"/>
    <property type="molecule type" value="Genomic_DNA"/>
</dbReference>
<protein>
    <submittedName>
        <fullName evidence="1">Uncharacterized protein</fullName>
    </submittedName>
</protein>
<proteinExistence type="predicted"/>
<keyword evidence="2" id="KW-1185">Reference proteome</keyword>
<name>A0ACC7PGX1_9PSED</name>
<dbReference type="Proteomes" id="UP001637618">
    <property type="component" value="Unassembled WGS sequence"/>
</dbReference>
<reference evidence="1" key="1">
    <citation type="submission" date="2022-11" db="EMBL/GenBank/DDBJ databases">
        <title>Draft genome sequences of strains of Pseudomonas imrae sp. nov.</title>
        <authorList>
            <person name="Salva Serra F."/>
            <person name="Nimje P."/>
            <person name="Moore E.R.B."/>
            <person name="Marathe N.P."/>
        </authorList>
    </citation>
    <scope>NUCLEOTIDE SEQUENCE</scope>
    <source>
        <strain evidence="1">15FMM2</strain>
    </source>
</reference>
<organism evidence="1 2">
    <name type="scientific">Pseudomonas imrae</name>
    <dbReference type="NCBI Taxonomy" id="2992837"/>
    <lineage>
        <taxon>Bacteria</taxon>
        <taxon>Pseudomonadati</taxon>
        <taxon>Pseudomonadota</taxon>
        <taxon>Gammaproteobacteria</taxon>
        <taxon>Pseudomonadales</taxon>
        <taxon>Pseudomonadaceae</taxon>
        <taxon>Pseudomonas</taxon>
    </lineage>
</organism>
<gene>
    <name evidence="1" type="ORF">OOJ96_19680</name>
</gene>